<dbReference type="NCBIfam" id="TIGR00663">
    <property type="entry name" value="dnan"/>
    <property type="match status" value="1"/>
</dbReference>
<dbReference type="GO" id="GO:0003677">
    <property type="term" value="F:DNA binding"/>
    <property type="evidence" value="ECO:0007669"/>
    <property type="project" value="UniProtKB-UniRule"/>
</dbReference>
<gene>
    <name evidence="13" type="ORF">A2Z11_03955</name>
</gene>
<evidence type="ECO:0000256" key="2">
    <source>
        <dbReference type="ARBA" id="ARBA00010752"/>
    </source>
</evidence>
<dbReference type="STRING" id="1802596.A2Z11_03955"/>
<dbReference type="InterPro" id="IPR046938">
    <property type="entry name" value="DNA_clamp_sf"/>
</dbReference>
<evidence type="ECO:0000256" key="7">
    <source>
        <dbReference type="ARBA" id="ARBA00022932"/>
    </source>
</evidence>
<accession>A0A1G1WCX7</accession>
<dbReference type="InterPro" id="IPR022637">
    <property type="entry name" value="DNA_polIII_beta_cen"/>
</dbReference>
<dbReference type="GO" id="GO:0003887">
    <property type="term" value="F:DNA-directed DNA polymerase activity"/>
    <property type="evidence" value="ECO:0007669"/>
    <property type="project" value="UniProtKB-UniRule"/>
</dbReference>
<comment type="similarity">
    <text evidence="2 9">Belongs to the beta sliding clamp family.</text>
</comment>
<comment type="subcellular location">
    <subcellularLocation>
        <location evidence="1 9">Cytoplasm</location>
    </subcellularLocation>
</comment>
<evidence type="ECO:0000259" key="12">
    <source>
        <dbReference type="Pfam" id="PF02768"/>
    </source>
</evidence>
<dbReference type="Pfam" id="PF00712">
    <property type="entry name" value="DNA_pol3_beta"/>
    <property type="match status" value="1"/>
</dbReference>
<dbReference type="Proteomes" id="UP000176389">
    <property type="component" value="Unassembled WGS sequence"/>
</dbReference>
<sequence length="366" mass="39481">MQLTTLRENFLKVMGLVAQAVSPRPNLPVLANFLLEADAGHLTLTGTNLETTIKHRMAVKVSNGGKTTVSARLLQDFCQSAAGDNIELKMEKDNLLVEVGNAVAKIPVISPQEFPSVGQFDPEDSISIDKKDFIESMAQTAMCAAPEEGRPVLTGVLLNSDGKTATLVATDGYRLAKKELKAKGTVNAIIPSRALREGAKAISEQADEEVKISINKDKNQLQLETKNLSLLTRLIDGAYPNYEQIIPASFVSEITVNTKEFADAIKLTALFARDVGNVVRLDFSSKNVTVSARTTQVGEAQTTIATKHKGDKMQIAFNSRFLSDCLSALSSRETSISLSGLTSAALIKGANEKDLIYIVMPVRTQG</sequence>
<dbReference type="EMBL" id="MHCS01000045">
    <property type="protein sequence ID" value="OGY25552.1"/>
    <property type="molecule type" value="Genomic_DNA"/>
</dbReference>
<dbReference type="SUPFAM" id="SSF55979">
    <property type="entry name" value="DNA clamp"/>
    <property type="match status" value="3"/>
</dbReference>
<dbReference type="PIRSF" id="PIRSF000804">
    <property type="entry name" value="DNA_pol_III_b"/>
    <property type="match status" value="1"/>
</dbReference>
<evidence type="ECO:0000259" key="11">
    <source>
        <dbReference type="Pfam" id="PF02767"/>
    </source>
</evidence>
<dbReference type="Gene3D" id="3.70.10.10">
    <property type="match status" value="1"/>
</dbReference>
<feature type="domain" description="DNA polymerase III beta sliding clamp N-terminal" evidence="10">
    <location>
        <begin position="1"/>
        <end position="116"/>
    </location>
</feature>
<keyword evidence="7 9" id="KW-0239">DNA-directed DNA polymerase</keyword>
<keyword evidence="8" id="KW-0238">DNA-binding</keyword>
<keyword evidence="5 9" id="KW-0548">Nucleotidyltransferase</keyword>
<dbReference type="InterPro" id="IPR001001">
    <property type="entry name" value="DNA_polIII_beta"/>
</dbReference>
<evidence type="ECO:0000259" key="10">
    <source>
        <dbReference type="Pfam" id="PF00712"/>
    </source>
</evidence>
<comment type="caution">
    <text evidence="13">The sequence shown here is derived from an EMBL/GenBank/DDBJ whole genome shotgun (WGS) entry which is preliminary data.</text>
</comment>
<dbReference type="GO" id="GO:0008408">
    <property type="term" value="F:3'-5' exonuclease activity"/>
    <property type="evidence" value="ECO:0007669"/>
    <property type="project" value="InterPro"/>
</dbReference>
<evidence type="ECO:0000256" key="1">
    <source>
        <dbReference type="ARBA" id="ARBA00004496"/>
    </source>
</evidence>
<dbReference type="InterPro" id="IPR022634">
    <property type="entry name" value="DNA_polIII_beta_N"/>
</dbReference>
<evidence type="ECO:0000256" key="3">
    <source>
        <dbReference type="ARBA" id="ARBA00022490"/>
    </source>
</evidence>
<dbReference type="PANTHER" id="PTHR30478">
    <property type="entry name" value="DNA POLYMERASE III SUBUNIT BETA"/>
    <property type="match status" value="1"/>
</dbReference>
<dbReference type="InterPro" id="IPR022635">
    <property type="entry name" value="DNA_polIII_beta_C"/>
</dbReference>
<evidence type="ECO:0000256" key="6">
    <source>
        <dbReference type="ARBA" id="ARBA00022705"/>
    </source>
</evidence>
<feature type="domain" description="DNA polymerase III beta sliding clamp C-terminal" evidence="12">
    <location>
        <begin position="244"/>
        <end position="363"/>
    </location>
</feature>
<dbReference type="SMART" id="SM00480">
    <property type="entry name" value="POL3Bc"/>
    <property type="match status" value="1"/>
</dbReference>
<dbReference type="GO" id="GO:0005737">
    <property type="term" value="C:cytoplasm"/>
    <property type="evidence" value="ECO:0007669"/>
    <property type="project" value="UniProtKB-SubCell"/>
</dbReference>
<dbReference type="GO" id="GO:0009360">
    <property type="term" value="C:DNA polymerase III complex"/>
    <property type="evidence" value="ECO:0007669"/>
    <property type="project" value="InterPro"/>
</dbReference>
<comment type="function">
    <text evidence="9">Confers DNA tethering and processivity to DNA polymerases and other proteins. Acts as a clamp, forming a ring around DNA (a reaction catalyzed by the clamp-loading complex) which diffuses in an ATP-independent manner freely and bidirectionally along dsDNA. Initially characterized for its ability to contact the catalytic subunit of DNA polymerase III (Pol III), a complex, multichain enzyme responsible for most of the replicative synthesis in bacteria; Pol III exhibits 3'-5' exonuclease proofreading activity. The beta chain is required for initiation of replication as well as for processivity of DNA replication.</text>
</comment>
<dbReference type="Gene3D" id="3.10.150.10">
    <property type="entry name" value="DNA Polymerase III, subunit A, domain 2"/>
    <property type="match status" value="1"/>
</dbReference>
<dbReference type="Pfam" id="PF02768">
    <property type="entry name" value="DNA_pol3_beta_3"/>
    <property type="match status" value="1"/>
</dbReference>
<name>A0A1G1WCX7_9BACT</name>
<keyword evidence="4 9" id="KW-0808">Transferase</keyword>
<evidence type="ECO:0000256" key="8">
    <source>
        <dbReference type="ARBA" id="ARBA00023125"/>
    </source>
</evidence>
<feature type="domain" description="DNA polymerase III beta sliding clamp central" evidence="11">
    <location>
        <begin position="128"/>
        <end position="241"/>
    </location>
</feature>
<dbReference type="Pfam" id="PF02767">
    <property type="entry name" value="DNA_pol3_beta_2"/>
    <property type="match status" value="1"/>
</dbReference>
<dbReference type="GO" id="GO:0006271">
    <property type="term" value="P:DNA strand elongation involved in DNA replication"/>
    <property type="evidence" value="ECO:0007669"/>
    <property type="project" value="TreeGrafter"/>
</dbReference>
<evidence type="ECO:0000313" key="13">
    <source>
        <dbReference type="EMBL" id="OGY25552.1"/>
    </source>
</evidence>
<keyword evidence="3 9" id="KW-0963">Cytoplasm</keyword>
<evidence type="ECO:0000313" key="14">
    <source>
        <dbReference type="Proteomes" id="UP000176389"/>
    </source>
</evidence>
<organism evidence="13 14">
    <name type="scientific">Candidatus Woykebacteria bacterium RBG_16_43_9</name>
    <dbReference type="NCBI Taxonomy" id="1802596"/>
    <lineage>
        <taxon>Bacteria</taxon>
        <taxon>Candidatus Woykeibacteriota</taxon>
    </lineage>
</organism>
<protein>
    <recommendedName>
        <fullName evidence="9">Beta sliding clamp</fullName>
    </recommendedName>
</protein>
<keyword evidence="6 9" id="KW-0235">DNA replication</keyword>
<evidence type="ECO:0000256" key="5">
    <source>
        <dbReference type="ARBA" id="ARBA00022695"/>
    </source>
</evidence>
<dbReference type="AlphaFoldDB" id="A0A1G1WCX7"/>
<evidence type="ECO:0000256" key="9">
    <source>
        <dbReference type="PIRNR" id="PIRNR000804"/>
    </source>
</evidence>
<evidence type="ECO:0000256" key="4">
    <source>
        <dbReference type="ARBA" id="ARBA00022679"/>
    </source>
</evidence>
<comment type="subunit">
    <text evidence="9">Forms a ring-shaped head-to-tail homodimer around DNA.</text>
</comment>
<reference evidence="13 14" key="1">
    <citation type="journal article" date="2016" name="Nat. Commun.">
        <title>Thousands of microbial genomes shed light on interconnected biogeochemical processes in an aquifer system.</title>
        <authorList>
            <person name="Anantharaman K."/>
            <person name="Brown C.T."/>
            <person name="Hug L.A."/>
            <person name="Sharon I."/>
            <person name="Castelle C.J."/>
            <person name="Probst A.J."/>
            <person name="Thomas B.C."/>
            <person name="Singh A."/>
            <person name="Wilkins M.J."/>
            <person name="Karaoz U."/>
            <person name="Brodie E.L."/>
            <person name="Williams K.H."/>
            <person name="Hubbard S.S."/>
            <person name="Banfield J.F."/>
        </authorList>
    </citation>
    <scope>NUCLEOTIDE SEQUENCE [LARGE SCALE GENOMIC DNA]</scope>
</reference>
<dbReference type="PANTHER" id="PTHR30478:SF0">
    <property type="entry name" value="BETA SLIDING CLAMP"/>
    <property type="match status" value="1"/>
</dbReference>
<dbReference type="CDD" id="cd00140">
    <property type="entry name" value="beta_clamp"/>
    <property type="match status" value="1"/>
</dbReference>
<proteinExistence type="inferred from homology"/>